<dbReference type="EMBL" id="JBHRSZ010000007">
    <property type="protein sequence ID" value="MFC3152954.1"/>
    <property type="molecule type" value="Genomic_DNA"/>
</dbReference>
<comment type="caution">
    <text evidence="2">The sequence shown here is derived from an EMBL/GenBank/DDBJ whole genome shotgun (WGS) entry which is preliminary data.</text>
</comment>
<feature type="compositionally biased region" description="Polar residues" evidence="1">
    <location>
        <begin position="1"/>
        <end position="10"/>
    </location>
</feature>
<sequence length="58" mass="6794">MNRASGSNVEGYTDIDSDKNFPYKKDFSIKFDIEIYKMKESGELNEIINRFVNHDLSE</sequence>
<gene>
    <name evidence="2" type="ORF">ACFOEK_18080</name>
</gene>
<name>A0ABV7HGE7_9GAMM</name>
<evidence type="ECO:0000313" key="2">
    <source>
        <dbReference type="EMBL" id="MFC3152954.1"/>
    </source>
</evidence>
<accession>A0ABV7HGE7</accession>
<reference evidence="3" key="1">
    <citation type="journal article" date="2019" name="Int. J. Syst. Evol. Microbiol.">
        <title>The Global Catalogue of Microorganisms (GCM) 10K type strain sequencing project: providing services to taxonomists for standard genome sequencing and annotation.</title>
        <authorList>
            <consortium name="The Broad Institute Genomics Platform"/>
            <consortium name="The Broad Institute Genome Sequencing Center for Infectious Disease"/>
            <person name="Wu L."/>
            <person name="Ma J."/>
        </authorList>
    </citation>
    <scope>NUCLEOTIDE SEQUENCE [LARGE SCALE GENOMIC DNA]</scope>
    <source>
        <strain evidence="3">KCTC 52438</strain>
    </source>
</reference>
<evidence type="ECO:0000313" key="3">
    <source>
        <dbReference type="Proteomes" id="UP001595476"/>
    </source>
</evidence>
<organism evidence="2 3">
    <name type="scientific">Litoribrevibacter euphylliae</name>
    <dbReference type="NCBI Taxonomy" id="1834034"/>
    <lineage>
        <taxon>Bacteria</taxon>
        <taxon>Pseudomonadati</taxon>
        <taxon>Pseudomonadota</taxon>
        <taxon>Gammaproteobacteria</taxon>
        <taxon>Oceanospirillales</taxon>
        <taxon>Oceanospirillaceae</taxon>
        <taxon>Litoribrevibacter</taxon>
    </lineage>
</organism>
<feature type="region of interest" description="Disordered" evidence="1">
    <location>
        <begin position="1"/>
        <end position="20"/>
    </location>
</feature>
<dbReference type="RefSeq" id="WP_386722876.1">
    <property type="nucleotide sequence ID" value="NZ_JBHRSZ010000007.1"/>
</dbReference>
<dbReference type="Proteomes" id="UP001595476">
    <property type="component" value="Unassembled WGS sequence"/>
</dbReference>
<protein>
    <submittedName>
        <fullName evidence="2">Uncharacterized protein</fullName>
    </submittedName>
</protein>
<keyword evidence="3" id="KW-1185">Reference proteome</keyword>
<proteinExistence type="predicted"/>
<evidence type="ECO:0000256" key="1">
    <source>
        <dbReference type="SAM" id="MobiDB-lite"/>
    </source>
</evidence>